<accession>A0A517ZCJ3</accession>
<keyword evidence="5" id="KW-1133">Transmembrane helix</keyword>
<dbReference type="EMBL" id="CP036275">
    <property type="protein sequence ID" value="QDU40214.1"/>
    <property type="molecule type" value="Genomic_DNA"/>
</dbReference>
<dbReference type="SMART" id="SM00028">
    <property type="entry name" value="TPR"/>
    <property type="match status" value="5"/>
</dbReference>
<dbReference type="InterPro" id="IPR052628">
    <property type="entry name" value="CFAP70"/>
</dbReference>
<dbReference type="Pfam" id="PF13432">
    <property type="entry name" value="TPR_16"/>
    <property type="match status" value="2"/>
</dbReference>
<evidence type="ECO:0000313" key="7">
    <source>
        <dbReference type="Proteomes" id="UP000320496"/>
    </source>
</evidence>
<dbReference type="Proteomes" id="UP000320496">
    <property type="component" value="Chromosome"/>
</dbReference>
<organism evidence="6 7">
    <name type="scientific">Maioricimonas rarisocia</name>
    <dbReference type="NCBI Taxonomy" id="2528026"/>
    <lineage>
        <taxon>Bacteria</taxon>
        <taxon>Pseudomonadati</taxon>
        <taxon>Planctomycetota</taxon>
        <taxon>Planctomycetia</taxon>
        <taxon>Planctomycetales</taxon>
        <taxon>Planctomycetaceae</taxon>
        <taxon>Maioricimonas</taxon>
    </lineage>
</organism>
<dbReference type="GO" id="GO:0070062">
    <property type="term" value="C:extracellular exosome"/>
    <property type="evidence" value="ECO:0007669"/>
    <property type="project" value="TreeGrafter"/>
</dbReference>
<dbReference type="InterPro" id="IPR019734">
    <property type="entry name" value="TPR_rpt"/>
</dbReference>
<dbReference type="PROSITE" id="PS50005">
    <property type="entry name" value="TPR"/>
    <property type="match status" value="2"/>
</dbReference>
<evidence type="ECO:0000256" key="5">
    <source>
        <dbReference type="SAM" id="Phobius"/>
    </source>
</evidence>
<evidence type="ECO:0000256" key="2">
    <source>
        <dbReference type="ARBA" id="ARBA00022803"/>
    </source>
</evidence>
<protein>
    <submittedName>
        <fullName evidence="6">Photosystem I assembly protein Ycf3</fullName>
    </submittedName>
</protein>
<evidence type="ECO:0000256" key="3">
    <source>
        <dbReference type="PROSITE-ProRule" id="PRU00339"/>
    </source>
</evidence>
<dbReference type="RefSeq" id="WP_145371357.1">
    <property type="nucleotide sequence ID" value="NZ_CP036275.1"/>
</dbReference>
<keyword evidence="1" id="KW-0677">Repeat</keyword>
<keyword evidence="2 3" id="KW-0802">TPR repeat</keyword>
<dbReference type="Gene3D" id="1.25.40.10">
    <property type="entry name" value="Tetratricopeptide repeat domain"/>
    <property type="match status" value="1"/>
</dbReference>
<evidence type="ECO:0000256" key="1">
    <source>
        <dbReference type="ARBA" id="ARBA00022737"/>
    </source>
</evidence>
<evidence type="ECO:0000256" key="4">
    <source>
        <dbReference type="SAM" id="MobiDB-lite"/>
    </source>
</evidence>
<keyword evidence="5" id="KW-0472">Membrane</keyword>
<dbReference type="KEGG" id="mri:Mal4_45700"/>
<dbReference type="InterPro" id="IPR011990">
    <property type="entry name" value="TPR-like_helical_dom_sf"/>
</dbReference>
<feature type="transmembrane region" description="Helical" evidence="5">
    <location>
        <begin position="20"/>
        <end position="45"/>
    </location>
</feature>
<feature type="compositionally biased region" description="Polar residues" evidence="4">
    <location>
        <begin position="95"/>
        <end position="105"/>
    </location>
</feature>
<dbReference type="PANTHER" id="PTHR44314:SF1">
    <property type="entry name" value="CILIA- AND FLAGELLA-ASSOCIATED PROTEIN 70"/>
    <property type="match status" value="1"/>
</dbReference>
<proteinExistence type="predicted"/>
<dbReference type="OrthoDB" id="274476at2"/>
<evidence type="ECO:0000313" key="6">
    <source>
        <dbReference type="EMBL" id="QDU40214.1"/>
    </source>
</evidence>
<feature type="region of interest" description="Disordered" evidence="4">
    <location>
        <begin position="50"/>
        <end position="109"/>
    </location>
</feature>
<dbReference type="AlphaFoldDB" id="A0A517ZCJ3"/>
<dbReference type="SUPFAM" id="SSF48452">
    <property type="entry name" value="TPR-like"/>
    <property type="match status" value="1"/>
</dbReference>
<name>A0A517ZCJ3_9PLAN</name>
<feature type="compositionally biased region" description="Low complexity" evidence="4">
    <location>
        <begin position="77"/>
        <end position="87"/>
    </location>
</feature>
<reference evidence="6 7" key="1">
    <citation type="submission" date="2019-02" db="EMBL/GenBank/DDBJ databases">
        <title>Deep-cultivation of Planctomycetes and their phenomic and genomic characterization uncovers novel biology.</title>
        <authorList>
            <person name="Wiegand S."/>
            <person name="Jogler M."/>
            <person name="Boedeker C."/>
            <person name="Pinto D."/>
            <person name="Vollmers J."/>
            <person name="Rivas-Marin E."/>
            <person name="Kohn T."/>
            <person name="Peeters S.H."/>
            <person name="Heuer A."/>
            <person name="Rast P."/>
            <person name="Oberbeckmann S."/>
            <person name="Bunk B."/>
            <person name="Jeske O."/>
            <person name="Meyerdierks A."/>
            <person name="Storesund J.E."/>
            <person name="Kallscheuer N."/>
            <person name="Luecker S."/>
            <person name="Lage O.M."/>
            <person name="Pohl T."/>
            <person name="Merkel B.J."/>
            <person name="Hornburger P."/>
            <person name="Mueller R.-W."/>
            <person name="Bruemmer F."/>
            <person name="Labrenz M."/>
            <person name="Spormann A.M."/>
            <person name="Op den Camp H."/>
            <person name="Overmann J."/>
            <person name="Amann R."/>
            <person name="Jetten M.S.M."/>
            <person name="Mascher T."/>
            <person name="Medema M.H."/>
            <person name="Devos D.P."/>
            <person name="Kaster A.-K."/>
            <person name="Ovreas L."/>
            <person name="Rohde M."/>
            <person name="Galperin M.Y."/>
            <person name="Jogler C."/>
        </authorList>
    </citation>
    <scope>NUCLEOTIDE SEQUENCE [LARGE SCALE GENOMIC DNA]</scope>
    <source>
        <strain evidence="6 7">Mal4</strain>
    </source>
</reference>
<gene>
    <name evidence="6" type="ORF">Mal4_45700</name>
</gene>
<sequence length="778" mass="85002">MPPENDLQHDTMPGRRPQSWGRSLLTVSIAVVSLIAGGIAGGLVLQRQRSMQDGESAESADSSDQTANDPLGLSRTASSQAAAAPEESPVDGMQAGTSSPLQPGTPNDEISADERLAELIENAGPEGFDAQAVANMLQRADEHLVETSYAVALRMYQELLPRTSGAVNIHVRFRLALCAEVLDDTSTALEQYQTVVSANADPVLTRLARLGQVRIWESNDRLDVAIAALYREIVTQSDAAPSSAGIDEALHQLGHCLSRRAATGITADPLDPAHLITPRPVVMPAELLALTRQSNAGKVPQRPEELTVTQRLAPFAESVFLKVRYHQRSVADVFRAMVTASGWAPEVTPDAVARMVGRSISIDAPELSLAFLLDSTLEPFGLAWKLTGNRIVVFEPQDVTSPEELQRRRIVAARALQYAVTNAPDHSWSSVSYMMLGELAASSGHAADALRIFRQATRLFPRSTSITEAWFNLGKVQLQLGDHEGALETFYQAVDNVETHPMERIAYLHIGRILLERDEARKAVMPLRRALALNEGTDQEAVAAMMLSSAYLMLGNPRGANSVLMSRRDLLRDRDVRDQAAFLASLIRYRAAGDPLIRQREAVTLITALTHADPAAMFGGHWWILVGEAFRDVGMAVEEVSLYEHCVRTTYRFPLRDQILLILAERRLQQGNSIDTKQLLEALSTDSLLDASHVAEIMLAEVAFSAGDPQLTIDRCGMLLDRDNLPEAVRPQVLRLMGRAYQAQGDHQSAIYCFSGLVPGTLKRGGPLPSAQQLEVVR</sequence>
<feature type="repeat" description="TPR" evidence="3">
    <location>
        <begin position="430"/>
        <end position="463"/>
    </location>
</feature>
<dbReference type="PANTHER" id="PTHR44314">
    <property type="entry name" value="CILIA- AND FLAGELLA-ASSOCIATED PROTEIN 70"/>
    <property type="match status" value="1"/>
</dbReference>
<feature type="repeat" description="TPR" evidence="3">
    <location>
        <begin position="467"/>
        <end position="500"/>
    </location>
</feature>
<keyword evidence="5" id="KW-0812">Transmembrane</keyword>
<keyword evidence="7" id="KW-1185">Reference proteome</keyword>